<dbReference type="Gene3D" id="3.40.630.30">
    <property type="match status" value="1"/>
</dbReference>
<dbReference type="InterPro" id="IPR000182">
    <property type="entry name" value="GNAT_dom"/>
</dbReference>
<keyword evidence="2" id="KW-0808">Transferase</keyword>
<gene>
    <name evidence="2" type="ORF">AB3G37_13900</name>
</gene>
<dbReference type="RefSeq" id="WP_369788160.1">
    <property type="nucleotide sequence ID" value="NZ_CP165628.1"/>
</dbReference>
<dbReference type="PANTHER" id="PTHR43792">
    <property type="entry name" value="GNAT FAMILY, PUTATIVE (AFU_ORTHOLOGUE AFUA_3G00765)-RELATED-RELATED"/>
    <property type="match status" value="1"/>
</dbReference>
<evidence type="ECO:0000259" key="1">
    <source>
        <dbReference type="Pfam" id="PF13302"/>
    </source>
</evidence>
<protein>
    <submittedName>
        <fullName evidence="2">GNAT family N-acetyltransferase</fullName>
        <ecNumber evidence="2">2.3.-.-</ecNumber>
    </submittedName>
</protein>
<dbReference type="GO" id="GO:0016747">
    <property type="term" value="F:acyltransferase activity, transferring groups other than amino-acyl groups"/>
    <property type="evidence" value="ECO:0007669"/>
    <property type="project" value="InterPro"/>
</dbReference>
<dbReference type="AlphaFoldDB" id="A0AB39VLV9"/>
<feature type="domain" description="N-acetyltransferase" evidence="1">
    <location>
        <begin position="9"/>
        <end position="137"/>
    </location>
</feature>
<organism evidence="2">
    <name type="scientific">Rouxiella sp. WC2420</name>
    <dbReference type="NCBI Taxonomy" id="3234145"/>
    <lineage>
        <taxon>Bacteria</taxon>
        <taxon>Pseudomonadati</taxon>
        <taxon>Pseudomonadota</taxon>
        <taxon>Gammaproteobacteria</taxon>
        <taxon>Enterobacterales</taxon>
        <taxon>Yersiniaceae</taxon>
        <taxon>Rouxiella</taxon>
    </lineage>
</organism>
<dbReference type="EC" id="2.3.-.-" evidence="2"/>
<proteinExistence type="predicted"/>
<evidence type="ECO:0000313" key="2">
    <source>
        <dbReference type="EMBL" id="XDU70677.1"/>
    </source>
</evidence>
<dbReference type="SUPFAM" id="SSF55729">
    <property type="entry name" value="Acyl-CoA N-acyltransferases (Nat)"/>
    <property type="match status" value="1"/>
</dbReference>
<keyword evidence="2" id="KW-0012">Acyltransferase</keyword>
<dbReference type="InterPro" id="IPR051531">
    <property type="entry name" value="N-acetyltransferase"/>
</dbReference>
<dbReference type="EMBL" id="CP165628">
    <property type="protein sequence ID" value="XDU70677.1"/>
    <property type="molecule type" value="Genomic_DNA"/>
</dbReference>
<name>A0AB39VLV9_9GAMM</name>
<dbReference type="PANTHER" id="PTHR43792:SF1">
    <property type="entry name" value="N-ACETYLTRANSFERASE DOMAIN-CONTAINING PROTEIN"/>
    <property type="match status" value="1"/>
</dbReference>
<reference evidence="2" key="1">
    <citation type="submission" date="2024-07" db="EMBL/GenBank/DDBJ databases">
        <authorList>
            <person name="Biller S.J."/>
        </authorList>
    </citation>
    <scope>NUCLEOTIDE SEQUENCE</scope>
    <source>
        <strain evidence="2">WC2420</strain>
    </source>
</reference>
<sequence length="196" mass="22873">MDIIQAYNVTLRMWEPEDVEGYSAMAANQQVMKFISSGQSRPKDVVEKEIARFRASQEQYGYSRWAATLGEDKRFIGFAGFEKKEHGINFGMRYDEPWWGTPWPFIAGHLALTYAFDVLKLDQVHTMTNIKNVKAINMNMKYLQLEEFTDGIFDLEYGPHQRIIFSQERFQRVRQANEGKIIKLVGSKRFADNKIN</sequence>
<dbReference type="Pfam" id="PF13302">
    <property type="entry name" value="Acetyltransf_3"/>
    <property type="match status" value="1"/>
</dbReference>
<dbReference type="InterPro" id="IPR016181">
    <property type="entry name" value="Acyl_CoA_acyltransferase"/>
</dbReference>
<accession>A0AB39VLV9</accession>